<feature type="transmembrane region" description="Helical" evidence="5">
    <location>
        <begin position="91"/>
        <end position="110"/>
    </location>
</feature>
<dbReference type="GO" id="GO:0022857">
    <property type="term" value="F:transmembrane transporter activity"/>
    <property type="evidence" value="ECO:0007669"/>
    <property type="project" value="InterPro"/>
</dbReference>
<feature type="transmembrane region" description="Helical" evidence="5">
    <location>
        <begin position="420"/>
        <end position="441"/>
    </location>
</feature>
<evidence type="ECO:0000256" key="3">
    <source>
        <dbReference type="ARBA" id="ARBA00022989"/>
    </source>
</evidence>
<dbReference type="OrthoDB" id="10021397at2759"/>
<feature type="transmembrane region" description="Helical" evidence="5">
    <location>
        <begin position="499"/>
        <end position="521"/>
    </location>
</feature>
<dbReference type="PANTHER" id="PTHR23501">
    <property type="entry name" value="MAJOR FACILITATOR SUPERFAMILY"/>
    <property type="match status" value="1"/>
</dbReference>
<evidence type="ECO:0000256" key="1">
    <source>
        <dbReference type="ARBA" id="ARBA00004141"/>
    </source>
</evidence>
<dbReference type="Gene3D" id="1.20.1720.10">
    <property type="entry name" value="Multidrug resistance protein D"/>
    <property type="match status" value="1"/>
</dbReference>
<dbReference type="PANTHER" id="PTHR23501:SF199">
    <property type="entry name" value="MFS EFFLUX TRANSPORTER INPD-RELATED"/>
    <property type="match status" value="1"/>
</dbReference>
<reference evidence="7 8" key="1">
    <citation type="submission" date="2019-04" db="EMBL/GenBank/DDBJ databases">
        <title>Friends and foes A comparative genomics study of 23 Aspergillus species from section Flavi.</title>
        <authorList>
            <consortium name="DOE Joint Genome Institute"/>
            <person name="Kjaerbolling I."/>
            <person name="Vesth T."/>
            <person name="Frisvad J.C."/>
            <person name="Nybo J.L."/>
            <person name="Theobald S."/>
            <person name="Kildgaard S."/>
            <person name="Isbrandt T."/>
            <person name="Kuo A."/>
            <person name="Sato A."/>
            <person name="Lyhne E.K."/>
            <person name="Kogle M.E."/>
            <person name="Wiebenga A."/>
            <person name="Kun R.S."/>
            <person name="Lubbers R.J."/>
            <person name="Makela M.R."/>
            <person name="Barry K."/>
            <person name="Chovatia M."/>
            <person name="Clum A."/>
            <person name="Daum C."/>
            <person name="Haridas S."/>
            <person name="He G."/>
            <person name="LaButti K."/>
            <person name="Lipzen A."/>
            <person name="Mondo S."/>
            <person name="Riley R."/>
            <person name="Salamov A."/>
            <person name="Simmons B.A."/>
            <person name="Magnuson J.K."/>
            <person name="Henrissat B."/>
            <person name="Mortensen U.H."/>
            <person name="Larsen T.O."/>
            <person name="Devries R.P."/>
            <person name="Grigoriev I.V."/>
            <person name="Machida M."/>
            <person name="Baker S.E."/>
            <person name="Andersen M.R."/>
        </authorList>
    </citation>
    <scope>NUCLEOTIDE SEQUENCE [LARGE SCALE GENOMIC DNA]</scope>
    <source>
        <strain evidence="7 8">CBS 151.66</strain>
    </source>
</reference>
<keyword evidence="8" id="KW-1185">Reference proteome</keyword>
<evidence type="ECO:0000256" key="5">
    <source>
        <dbReference type="SAM" id="Phobius"/>
    </source>
</evidence>
<feature type="domain" description="Major facilitator superfamily (MFS) profile" evidence="6">
    <location>
        <begin position="26"/>
        <end position="526"/>
    </location>
</feature>
<feature type="transmembrane region" description="Helical" evidence="5">
    <location>
        <begin position="300"/>
        <end position="320"/>
    </location>
</feature>
<dbReference type="SUPFAM" id="SSF103473">
    <property type="entry name" value="MFS general substrate transporter"/>
    <property type="match status" value="1"/>
</dbReference>
<evidence type="ECO:0000313" key="8">
    <source>
        <dbReference type="Proteomes" id="UP000326565"/>
    </source>
</evidence>
<dbReference type="Proteomes" id="UP000326565">
    <property type="component" value="Unassembled WGS sequence"/>
</dbReference>
<feature type="transmembrane region" description="Helical" evidence="5">
    <location>
        <begin position="386"/>
        <end position="408"/>
    </location>
</feature>
<feature type="transmembrane region" description="Helical" evidence="5">
    <location>
        <begin position="259"/>
        <end position="279"/>
    </location>
</feature>
<evidence type="ECO:0000313" key="7">
    <source>
        <dbReference type="EMBL" id="KAB8067773.1"/>
    </source>
</evidence>
<feature type="transmembrane region" description="Helical" evidence="5">
    <location>
        <begin position="148"/>
        <end position="167"/>
    </location>
</feature>
<feature type="transmembrane region" description="Helical" evidence="5">
    <location>
        <begin position="187"/>
        <end position="204"/>
    </location>
</feature>
<gene>
    <name evidence="7" type="ORF">BDV29DRAFT_196177</name>
</gene>
<sequence length="531" mass="57056">MQDENIRETDQAGTETSRYPSRVVLTMGALYLSVFSYAMGLTITAAAIRTITSDFHTINDIGWYASTFMLSTCACQMLFSRMYASLSTKWTYLGAVATFHTGSIICAIAPSSAIFIIGRAIAGGGGAGLMTGSIIITAQAVPLRHRAIPMGAFGVLYSFGGIAAPLLGGALTSECWTLIYPGDGCFYISPPIGAVVIFLTILLVPSSPTPAREKKSSWISLIKQFDPVGTTIFAGTWASLLLAIQWGGDRYAWDDPREIALFTLSAVLLVVWVISQWLMEENASLPLCILRQRTVACTTVYVFATMPAFHLMVYYLPIWFQAIKGDSAIESGIHNLPVILSDGLFSIITGVGISTLGYYTPFMIGGAMLMAIGAGLFLTFHVNTTLPFWIGYQIIYGAGVGMALEQPFTAVQTVLPEEDTVAGTLLIVFCRSLASAIMVPVGQKLLNNHLIAGLANSQSELDPETILRAGAMGLQSTILQAAPGRQDIVDLVLQVYNEAVLKVFVVALAVACIGVIASFGIEWRSVKKEKE</sequence>
<dbReference type="InterPro" id="IPR011701">
    <property type="entry name" value="MFS"/>
</dbReference>
<dbReference type="Pfam" id="PF07690">
    <property type="entry name" value="MFS_1"/>
    <property type="match status" value="1"/>
</dbReference>
<keyword evidence="3 5" id="KW-1133">Transmembrane helix</keyword>
<feature type="transmembrane region" description="Helical" evidence="5">
    <location>
        <begin position="28"/>
        <end position="49"/>
    </location>
</feature>
<dbReference type="EMBL" id="ML732446">
    <property type="protein sequence ID" value="KAB8067773.1"/>
    <property type="molecule type" value="Genomic_DNA"/>
</dbReference>
<dbReference type="AlphaFoldDB" id="A0A5N5WH44"/>
<name>A0A5N5WH44_9EURO</name>
<feature type="transmembrane region" description="Helical" evidence="5">
    <location>
        <begin position="358"/>
        <end position="380"/>
    </location>
</feature>
<protein>
    <submittedName>
        <fullName evidence="7">Putative efflux pump antibiotic resistance protein</fullName>
    </submittedName>
</protein>
<comment type="subcellular location">
    <subcellularLocation>
        <location evidence="1">Membrane</location>
        <topology evidence="1">Multi-pass membrane protein</topology>
    </subcellularLocation>
</comment>
<dbReference type="Gene3D" id="1.20.1250.20">
    <property type="entry name" value="MFS general substrate transporter like domains"/>
    <property type="match status" value="1"/>
</dbReference>
<evidence type="ECO:0000259" key="6">
    <source>
        <dbReference type="PROSITE" id="PS50850"/>
    </source>
</evidence>
<dbReference type="PROSITE" id="PS50850">
    <property type="entry name" value="MFS"/>
    <property type="match status" value="1"/>
</dbReference>
<dbReference type="FunFam" id="1.20.1250.20:FF:000196">
    <property type="entry name" value="MFS toxin efflux pump (AflT)"/>
    <property type="match status" value="1"/>
</dbReference>
<evidence type="ECO:0000256" key="2">
    <source>
        <dbReference type="ARBA" id="ARBA00022692"/>
    </source>
</evidence>
<proteinExistence type="predicted"/>
<keyword evidence="2 5" id="KW-0812">Transmembrane</keyword>
<feature type="transmembrane region" description="Helical" evidence="5">
    <location>
        <begin position="61"/>
        <end position="79"/>
    </location>
</feature>
<feature type="transmembrane region" description="Helical" evidence="5">
    <location>
        <begin position="116"/>
        <end position="136"/>
    </location>
</feature>
<evidence type="ECO:0000256" key="4">
    <source>
        <dbReference type="ARBA" id="ARBA00023136"/>
    </source>
</evidence>
<dbReference type="InterPro" id="IPR020846">
    <property type="entry name" value="MFS_dom"/>
</dbReference>
<organism evidence="7 8">
    <name type="scientific">Aspergillus leporis</name>
    <dbReference type="NCBI Taxonomy" id="41062"/>
    <lineage>
        <taxon>Eukaryota</taxon>
        <taxon>Fungi</taxon>
        <taxon>Dikarya</taxon>
        <taxon>Ascomycota</taxon>
        <taxon>Pezizomycotina</taxon>
        <taxon>Eurotiomycetes</taxon>
        <taxon>Eurotiomycetidae</taxon>
        <taxon>Eurotiales</taxon>
        <taxon>Aspergillaceae</taxon>
        <taxon>Aspergillus</taxon>
        <taxon>Aspergillus subgen. Circumdati</taxon>
    </lineage>
</organism>
<keyword evidence="4 5" id="KW-0472">Membrane</keyword>
<accession>A0A5N5WH44</accession>
<dbReference type="GO" id="GO:0005886">
    <property type="term" value="C:plasma membrane"/>
    <property type="evidence" value="ECO:0007669"/>
    <property type="project" value="TreeGrafter"/>
</dbReference>
<feature type="transmembrane region" description="Helical" evidence="5">
    <location>
        <begin position="225"/>
        <end position="247"/>
    </location>
</feature>
<dbReference type="InterPro" id="IPR036259">
    <property type="entry name" value="MFS_trans_sf"/>
</dbReference>